<feature type="region of interest" description="Disordered" evidence="1">
    <location>
        <begin position="1"/>
        <end position="23"/>
    </location>
</feature>
<proteinExistence type="predicted"/>
<evidence type="ECO:0000313" key="2">
    <source>
        <dbReference type="EMBL" id="KAA1077491.1"/>
    </source>
</evidence>
<dbReference type="AlphaFoldDB" id="A0A5B0ML70"/>
<feature type="compositionally biased region" description="Pro residues" evidence="1">
    <location>
        <begin position="1"/>
        <end position="10"/>
    </location>
</feature>
<sequence>MVISSPPPKGRSPLSEDALPGPSDREAYVKLEFNPIPSFQGDGVCSELRGCLAEEPRFATPGSTSNWNEELVH</sequence>
<organism evidence="2 3">
    <name type="scientific">Puccinia graminis f. sp. tritici</name>
    <dbReference type="NCBI Taxonomy" id="56615"/>
    <lineage>
        <taxon>Eukaryota</taxon>
        <taxon>Fungi</taxon>
        <taxon>Dikarya</taxon>
        <taxon>Basidiomycota</taxon>
        <taxon>Pucciniomycotina</taxon>
        <taxon>Pucciniomycetes</taxon>
        <taxon>Pucciniales</taxon>
        <taxon>Pucciniaceae</taxon>
        <taxon>Puccinia</taxon>
    </lineage>
</organism>
<accession>A0A5B0ML70</accession>
<name>A0A5B0ML70_PUCGR</name>
<comment type="caution">
    <text evidence="2">The sequence shown here is derived from an EMBL/GenBank/DDBJ whole genome shotgun (WGS) entry which is preliminary data.</text>
</comment>
<dbReference type="Proteomes" id="UP000324748">
    <property type="component" value="Unassembled WGS sequence"/>
</dbReference>
<reference evidence="2 3" key="1">
    <citation type="submission" date="2019-05" db="EMBL/GenBank/DDBJ databases">
        <title>Emergence of the Ug99 lineage of the wheat stem rust pathogen through somatic hybridization.</title>
        <authorList>
            <person name="Li F."/>
            <person name="Upadhyaya N.M."/>
            <person name="Sperschneider J."/>
            <person name="Matny O."/>
            <person name="Nguyen-Phuc H."/>
            <person name="Mago R."/>
            <person name="Raley C."/>
            <person name="Miller M.E."/>
            <person name="Silverstein K.A.T."/>
            <person name="Henningsen E."/>
            <person name="Hirsch C.D."/>
            <person name="Visser B."/>
            <person name="Pretorius Z.A."/>
            <person name="Steffenson B.J."/>
            <person name="Schwessinger B."/>
            <person name="Dodds P.N."/>
            <person name="Figueroa M."/>
        </authorList>
    </citation>
    <scope>NUCLEOTIDE SEQUENCE [LARGE SCALE GENOMIC DNA]</scope>
    <source>
        <strain evidence="2">21-0</strain>
    </source>
</reference>
<keyword evidence="3" id="KW-1185">Reference proteome</keyword>
<gene>
    <name evidence="2" type="ORF">PGT21_010139</name>
</gene>
<evidence type="ECO:0000313" key="3">
    <source>
        <dbReference type="Proteomes" id="UP000324748"/>
    </source>
</evidence>
<dbReference type="EMBL" id="VSWC01000144">
    <property type="protein sequence ID" value="KAA1077491.1"/>
    <property type="molecule type" value="Genomic_DNA"/>
</dbReference>
<protein>
    <submittedName>
        <fullName evidence="2">Uncharacterized protein</fullName>
    </submittedName>
</protein>
<evidence type="ECO:0000256" key="1">
    <source>
        <dbReference type="SAM" id="MobiDB-lite"/>
    </source>
</evidence>